<dbReference type="EMBL" id="SLWS01000013">
    <property type="protein sequence ID" value="TCO50704.1"/>
    <property type="molecule type" value="Genomic_DNA"/>
</dbReference>
<dbReference type="OrthoDB" id="4319152at2"/>
<evidence type="ECO:0000256" key="1">
    <source>
        <dbReference type="SAM" id="Phobius"/>
    </source>
</evidence>
<proteinExistence type="predicted"/>
<keyword evidence="1" id="KW-0812">Transmembrane</keyword>
<reference evidence="2 3" key="1">
    <citation type="submission" date="2019-03" db="EMBL/GenBank/DDBJ databases">
        <title>Genomic Encyclopedia of Type Strains, Phase IV (KMG-IV): sequencing the most valuable type-strain genomes for metagenomic binning, comparative biology and taxonomic classification.</title>
        <authorList>
            <person name="Goeker M."/>
        </authorList>
    </citation>
    <scope>NUCLEOTIDE SEQUENCE [LARGE SCALE GENOMIC DNA]</scope>
    <source>
        <strain evidence="2 3">DSM 45934</strain>
    </source>
</reference>
<organism evidence="2 3">
    <name type="scientific">Actinocrispum wychmicini</name>
    <dbReference type="NCBI Taxonomy" id="1213861"/>
    <lineage>
        <taxon>Bacteria</taxon>
        <taxon>Bacillati</taxon>
        <taxon>Actinomycetota</taxon>
        <taxon>Actinomycetes</taxon>
        <taxon>Pseudonocardiales</taxon>
        <taxon>Pseudonocardiaceae</taxon>
        <taxon>Actinocrispum</taxon>
    </lineage>
</organism>
<dbReference type="AlphaFoldDB" id="A0A4R2IYS0"/>
<keyword evidence="1" id="KW-0472">Membrane</keyword>
<name>A0A4R2IYS0_9PSEU</name>
<protein>
    <submittedName>
        <fullName evidence="2">Uncharacterized protein</fullName>
    </submittedName>
</protein>
<evidence type="ECO:0000313" key="2">
    <source>
        <dbReference type="EMBL" id="TCO50704.1"/>
    </source>
</evidence>
<keyword evidence="1" id="KW-1133">Transmembrane helix</keyword>
<comment type="caution">
    <text evidence="2">The sequence shown here is derived from an EMBL/GenBank/DDBJ whole genome shotgun (WGS) entry which is preliminary data.</text>
</comment>
<gene>
    <name evidence="2" type="ORF">EV192_11382</name>
</gene>
<accession>A0A4R2IYS0</accession>
<sequence>MNWHQWQEVIATIGVFVLLTAVLTVTVWQVASTRRAKAAVIRDQEFRTLAERAVTSQESTERRLAEIERILKEVE</sequence>
<evidence type="ECO:0000313" key="3">
    <source>
        <dbReference type="Proteomes" id="UP000295680"/>
    </source>
</evidence>
<dbReference type="RefSeq" id="WP_132124665.1">
    <property type="nucleotide sequence ID" value="NZ_SLWS01000013.1"/>
</dbReference>
<dbReference type="Proteomes" id="UP000295680">
    <property type="component" value="Unassembled WGS sequence"/>
</dbReference>
<feature type="transmembrane region" description="Helical" evidence="1">
    <location>
        <begin position="6"/>
        <end position="28"/>
    </location>
</feature>
<keyword evidence="3" id="KW-1185">Reference proteome</keyword>